<dbReference type="Ensembl" id="ENSOART00020062379.1">
    <property type="protein sequence ID" value="ENSOARP00020041015.1"/>
    <property type="gene ID" value="ENSOARG00020004093.2"/>
</dbReference>
<reference evidence="1" key="2">
    <citation type="submission" date="2025-08" db="UniProtKB">
        <authorList>
            <consortium name="Ensembl"/>
        </authorList>
    </citation>
    <scope>IDENTIFICATION</scope>
</reference>
<reference evidence="1" key="1">
    <citation type="submission" date="2020-11" db="EMBL/GenBank/DDBJ databases">
        <authorList>
            <person name="Davenport K.M."/>
            <person name="Bickhart D.M."/>
            <person name="Smith T.P.L."/>
            <person name="Murdoch B.M."/>
            <person name="Rosen B.D."/>
        </authorList>
    </citation>
    <scope>NUCLEOTIDE SEQUENCE [LARGE SCALE GENOMIC DNA]</scope>
    <source>
        <strain evidence="1">OAR_USU_Benz2616</strain>
    </source>
</reference>
<sequence>MASGSGSSPRPAPDENEFPFGCPPTACQDPPEPRPLCCAVCLSENARNDEDRICPKCKGDDTPSESPGSLLSQEKDHPEVAEAGVGCPFAGVGCSFKGSPQFMEEHEVTSQAAHLNLLLGFMKQWKAQLGSGLGYGPMALERNLSDLQLQGGVEAAGGLEVDCYRAPCSESQDELALHHFMKEKLLTELEGKLCVFENIVAVLNKEVEASHLALAASIHQSQLDREHILSLEQRVLELQQTLAQKDQALGKLEQSLHLMEEASYDGTFLWKITNVTRRCHESACGRTVSLFSPGDLPDPGFEATSPALQADSLPPSHRGSPLMPYGGEAAPIPDVTVWGHDLGLPNWQPQFPHLQSLALDGCPGYDSGFRISAFYTAKYGYKLCLRLYLNGDGTGKRTHLSLFIVIMRGEYDALLPWPFRNKVTFMLLDQNNREHAIDAFRPDLNSASFQRPQSETNVASGCPLFFPLNKLQSPKHAYVKDDTMFLKCVVETNT</sequence>
<evidence type="ECO:0000313" key="1">
    <source>
        <dbReference type="Ensembl" id="ENSOARP00020041015.1"/>
    </source>
</evidence>
<accession>A0AC11D9D1</accession>
<gene>
    <name evidence="1" type="primary">TRAF1</name>
</gene>
<proteinExistence type="predicted"/>
<reference evidence="1" key="3">
    <citation type="submission" date="2025-09" db="UniProtKB">
        <authorList>
            <consortium name="Ensembl"/>
        </authorList>
    </citation>
    <scope>IDENTIFICATION</scope>
</reference>
<protein>
    <submittedName>
        <fullName evidence="1">TNF receptor associated factor 1</fullName>
    </submittedName>
</protein>
<name>A0AC11D9D1_SHEEP</name>
<organism evidence="1">
    <name type="scientific">Ovis aries</name>
    <name type="common">Sheep</name>
    <dbReference type="NCBI Taxonomy" id="9940"/>
    <lineage>
        <taxon>Eukaryota</taxon>
        <taxon>Metazoa</taxon>
        <taxon>Chordata</taxon>
        <taxon>Craniata</taxon>
        <taxon>Vertebrata</taxon>
        <taxon>Euteleostomi</taxon>
        <taxon>Mammalia</taxon>
        <taxon>Eutheria</taxon>
        <taxon>Laurasiatheria</taxon>
        <taxon>Artiodactyla</taxon>
        <taxon>Ruminantia</taxon>
        <taxon>Pecora</taxon>
        <taxon>Bovidae</taxon>
        <taxon>Caprinae</taxon>
        <taxon>Ovis</taxon>
    </lineage>
</organism>